<protein>
    <submittedName>
        <fullName evidence="3">Uncharacterized protein</fullName>
    </submittedName>
</protein>
<evidence type="ECO:0000313" key="3">
    <source>
        <dbReference type="EMBL" id="CAA7264444.1"/>
    </source>
</evidence>
<feature type="transmembrane region" description="Helical" evidence="2">
    <location>
        <begin position="181"/>
        <end position="201"/>
    </location>
</feature>
<dbReference type="OrthoDB" id="3363836at2759"/>
<evidence type="ECO:0000256" key="2">
    <source>
        <dbReference type="SAM" id="Phobius"/>
    </source>
</evidence>
<keyword evidence="2" id="KW-0472">Membrane</keyword>
<dbReference type="AlphaFoldDB" id="A0A8S0VVV0"/>
<evidence type="ECO:0000256" key="1">
    <source>
        <dbReference type="SAM" id="MobiDB-lite"/>
    </source>
</evidence>
<dbReference type="Pfam" id="PF14610">
    <property type="entry name" value="Psg1"/>
    <property type="match status" value="1"/>
</dbReference>
<accession>A0A8S0VVV0</accession>
<feature type="compositionally biased region" description="Basic and acidic residues" evidence="1">
    <location>
        <begin position="343"/>
        <end position="360"/>
    </location>
</feature>
<keyword evidence="2" id="KW-0812">Transmembrane</keyword>
<name>A0A8S0VVV0_CYCAE</name>
<organism evidence="3 4">
    <name type="scientific">Cyclocybe aegerita</name>
    <name type="common">Black poplar mushroom</name>
    <name type="synonym">Agrocybe aegerita</name>
    <dbReference type="NCBI Taxonomy" id="1973307"/>
    <lineage>
        <taxon>Eukaryota</taxon>
        <taxon>Fungi</taxon>
        <taxon>Dikarya</taxon>
        <taxon>Basidiomycota</taxon>
        <taxon>Agaricomycotina</taxon>
        <taxon>Agaricomycetes</taxon>
        <taxon>Agaricomycetidae</taxon>
        <taxon>Agaricales</taxon>
        <taxon>Agaricineae</taxon>
        <taxon>Bolbitiaceae</taxon>
        <taxon>Cyclocybe</taxon>
    </lineage>
</organism>
<dbReference type="Proteomes" id="UP000467700">
    <property type="component" value="Unassembled WGS sequence"/>
</dbReference>
<evidence type="ECO:0000313" key="4">
    <source>
        <dbReference type="Proteomes" id="UP000467700"/>
    </source>
</evidence>
<dbReference type="EMBL" id="CACVBS010000045">
    <property type="protein sequence ID" value="CAA7264444.1"/>
    <property type="molecule type" value="Genomic_DNA"/>
</dbReference>
<gene>
    <name evidence="3" type="ORF">AAE3_LOCUS6706</name>
</gene>
<feature type="region of interest" description="Disordered" evidence="1">
    <location>
        <begin position="315"/>
        <end position="370"/>
    </location>
</feature>
<feature type="region of interest" description="Disordered" evidence="1">
    <location>
        <begin position="268"/>
        <end position="295"/>
    </location>
</feature>
<sequence>MGSSHIHVVHKKHKRAPEAEAKPQAAPVLKRALSDCATGSFYKSPEMGATVDSMQTLPITWDPTCLPDKKAIDVYLYSPGSANSRIHFWSEIALSRGSYDLELKPRWWNATASQILQISIVPTGEPAFNSTFIGGPVFTATYTAPADGSVPKAADTTLSEYPVTYVNDLTKKSGMNPGKTAAAVILPLLFVGLCIGAFIKMKRSRGQEKRKDWAEKVDKRMSTISTDWKSVSAAGANAAIRNSIAVGARNSSFSFGAIRPSSTFAVEGEDEKASMRQARTTTGVGLRNPASLTGTGERVSRVSFAPDTRVSRVSFADSRPSTESRRTRAYHSAYVPPVPALPDAKDDEKSNVSSDAEGRFSPRQTQGPLTLSPEDIRARITNGKAGKTNGAGDFDEVMPALSMMRTGNDSAGDEFLFSGPAAPAMPSPTHPKPIISAPQTMSPLSSPVMSTMPMQPMPASVMSPDDMLRAYAERKKMAAGKQGGITGSSISYPMPVASQSTGGSGNSRALYGATGVVSPTNTGNGAMAQAQDDAYGGYDLGITPTETPSAYPFGHHPNGSIGVGAYGGAKYAIGDDDDADVAMADVGMAGRGAFGGQHQGYGYGYAK</sequence>
<keyword evidence="2" id="KW-1133">Transmembrane helix</keyword>
<comment type="caution">
    <text evidence="3">The sequence shown here is derived from an EMBL/GenBank/DDBJ whole genome shotgun (WGS) entry which is preliminary data.</text>
</comment>
<proteinExistence type="predicted"/>
<feature type="region of interest" description="Disordered" evidence="1">
    <location>
        <begin position="1"/>
        <end position="24"/>
    </location>
</feature>
<keyword evidence="4" id="KW-1185">Reference proteome</keyword>
<dbReference type="InterPro" id="IPR028000">
    <property type="entry name" value="Pma1"/>
</dbReference>
<reference evidence="3 4" key="1">
    <citation type="submission" date="2020-01" db="EMBL/GenBank/DDBJ databases">
        <authorList>
            <person name="Gupta K D."/>
        </authorList>
    </citation>
    <scope>NUCLEOTIDE SEQUENCE [LARGE SCALE GENOMIC DNA]</scope>
</reference>